<evidence type="ECO:0000313" key="3">
    <source>
        <dbReference type="Proteomes" id="UP000587396"/>
    </source>
</evidence>
<accession>A0A842JI31</accession>
<dbReference type="Proteomes" id="UP000587396">
    <property type="component" value="Unassembled WGS sequence"/>
</dbReference>
<evidence type="ECO:0000259" key="1">
    <source>
        <dbReference type="Pfam" id="PF13240"/>
    </source>
</evidence>
<name>A0A842JI31_9ACTN</name>
<comment type="caution">
    <text evidence="2">The sequence shown here is derived from an EMBL/GenBank/DDBJ whole genome shotgun (WGS) entry which is preliminary data.</text>
</comment>
<sequence length="62" mass="6467">MSCGYACVNCGKCKGESRPLMKPGECPVCHEANPPERRTCSKCGSPLAPAAGAARGRSARTR</sequence>
<dbReference type="InterPro" id="IPR026870">
    <property type="entry name" value="Zinc_ribbon_dom"/>
</dbReference>
<proteinExistence type="predicted"/>
<dbReference type="RefSeq" id="WP_185905248.1">
    <property type="nucleotide sequence ID" value="NZ_JACMSE010000005.1"/>
</dbReference>
<dbReference type="AlphaFoldDB" id="A0A842JI31"/>
<protein>
    <recommendedName>
        <fullName evidence="1">Zinc-ribbon domain-containing protein</fullName>
    </recommendedName>
</protein>
<organism evidence="2 3">
    <name type="scientific">Gordonibacter massiliensis</name>
    <name type="common">ex Traore et al. 2017</name>
    <dbReference type="NCBI Taxonomy" id="1841863"/>
    <lineage>
        <taxon>Bacteria</taxon>
        <taxon>Bacillati</taxon>
        <taxon>Actinomycetota</taxon>
        <taxon>Coriobacteriia</taxon>
        <taxon>Eggerthellales</taxon>
        <taxon>Eggerthellaceae</taxon>
        <taxon>Gordonibacter</taxon>
    </lineage>
</organism>
<dbReference type="Pfam" id="PF13240">
    <property type="entry name" value="Zn_Ribbon_1"/>
    <property type="match status" value="1"/>
</dbReference>
<keyword evidence="3" id="KW-1185">Reference proteome</keyword>
<evidence type="ECO:0000313" key="2">
    <source>
        <dbReference type="EMBL" id="MBC2889415.1"/>
    </source>
</evidence>
<reference evidence="2 3" key="1">
    <citation type="submission" date="2020-08" db="EMBL/GenBank/DDBJ databases">
        <authorList>
            <person name="Liu C."/>
            <person name="Sun Q."/>
        </authorList>
    </citation>
    <scope>NUCLEOTIDE SEQUENCE [LARGE SCALE GENOMIC DNA]</scope>
    <source>
        <strain evidence="2 3">N22</strain>
    </source>
</reference>
<dbReference type="EMBL" id="JACMSE010000005">
    <property type="protein sequence ID" value="MBC2889415.1"/>
    <property type="molecule type" value="Genomic_DNA"/>
</dbReference>
<gene>
    <name evidence="2" type="ORF">H7313_08675</name>
</gene>
<feature type="domain" description="Zinc-ribbon" evidence="1">
    <location>
        <begin position="26"/>
        <end position="47"/>
    </location>
</feature>